<keyword evidence="1" id="KW-1133">Transmembrane helix</keyword>
<keyword evidence="3" id="KW-1185">Reference proteome</keyword>
<comment type="caution">
    <text evidence="2">The sequence shown here is derived from an EMBL/GenBank/DDBJ whole genome shotgun (WGS) entry which is preliminary data.</text>
</comment>
<protein>
    <submittedName>
        <fullName evidence="2">Periplasmic heavy metal sensor</fullName>
    </submittedName>
</protein>
<proteinExistence type="predicted"/>
<evidence type="ECO:0000313" key="2">
    <source>
        <dbReference type="EMBL" id="MFC5566070.1"/>
    </source>
</evidence>
<keyword evidence="1" id="KW-0472">Membrane</keyword>
<organism evidence="2 3">
    <name type="scientific">Rubellimicrobium aerolatum</name>
    <dbReference type="NCBI Taxonomy" id="490979"/>
    <lineage>
        <taxon>Bacteria</taxon>
        <taxon>Pseudomonadati</taxon>
        <taxon>Pseudomonadota</taxon>
        <taxon>Alphaproteobacteria</taxon>
        <taxon>Rhodobacterales</taxon>
        <taxon>Roseobacteraceae</taxon>
        <taxon>Rubellimicrobium</taxon>
    </lineage>
</organism>
<evidence type="ECO:0000256" key="1">
    <source>
        <dbReference type="SAM" id="Phobius"/>
    </source>
</evidence>
<keyword evidence="1" id="KW-0812">Transmembrane</keyword>
<dbReference type="EMBL" id="JBHSNA010000004">
    <property type="protein sequence ID" value="MFC5566070.1"/>
    <property type="molecule type" value="Genomic_DNA"/>
</dbReference>
<dbReference type="Pfam" id="PF13801">
    <property type="entry name" value="Metal_resist"/>
    <property type="match status" value="1"/>
</dbReference>
<dbReference type="InterPro" id="IPR025961">
    <property type="entry name" value="Metal_resist"/>
</dbReference>
<accession>A0ABW0SAV2</accession>
<feature type="transmembrane region" description="Helical" evidence="1">
    <location>
        <begin position="20"/>
        <end position="41"/>
    </location>
</feature>
<sequence length="166" mass="17805">MTDPSPATTPAMPTGPVRWLLIASLALNLLVAGLLLGSLIFDDGPGRGPRPVELALGPFARALDEEDRHAILESLRDRPDLRPMRGEEREAAFADILAAVRAEPFDPARAGAALAAQSSRVEAVQAAVQAELLERLRAMTPEQRAAFAERLDSELRRGPSGKGPRD</sequence>
<evidence type="ECO:0000313" key="3">
    <source>
        <dbReference type="Proteomes" id="UP001596056"/>
    </source>
</evidence>
<dbReference type="Proteomes" id="UP001596056">
    <property type="component" value="Unassembled WGS sequence"/>
</dbReference>
<dbReference type="RefSeq" id="WP_209838904.1">
    <property type="nucleotide sequence ID" value="NZ_JAGGJP010000004.1"/>
</dbReference>
<name>A0ABW0SAV2_9RHOB</name>
<reference evidence="3" key="1">
    <citation type="journal article" date="2019" name="Int. J. Syst. Evol. Microbiol.">
        <title>The Global Catalogue of Microorganisms (GCM) 10K type strain sequencing project: providing services to taxonomists for standard genome sequencing and annotation.</title>
        <authorList>
            <consortium name="The Broad Institute Genomics Platform"/>
            <consortium name="The Broad Institute Genome Sequencing Center for Infectious Disease"/>
            <person name="Wu L."/>
            <person name="Ma J."/>
        </authorList>
    </citation>
    <scope>NUCLEOTIDE SEQUENCE [LARGE SCALE GENOMIC DNA]</scope>
    <source>
        <strain evidence="3">KACC 11588</strain>
    </source>
</reference>
<gene>
    <name evidence="2" type="ORF">ACFPOC_06495</name>
</gene>